<keyword evidence="5" id="KW-1185">Reference proteome</keyword>
<proteinExistence type="inferred from homology"/>
<dbReference type="FunFam" id="3.40.50.720:FF:000084">
    <property type="entry name" value="Short-chain dehydrogenase reductase"/>
    <property type="match status" value="1"/>
</dbReference>
<reference evidence="4 5" key="1">
    <citation type="submission" date="2016-10" db="EMBL/GenBank/DDBJ databases">
        <authorList>
            <person name="de Groot N.N."/>
        </authorList>
    </citation>
    <scope>NUCLEOTIDE SEQUENCE [LARGE SCALE GENOMIC DNA]</scope>
    <source>
        <strain evidence="4 5">CGMCC 4.3519</strain>
    </source>
</reference>
<evidence type="ECO:0000256" key="2">
    <source>
        <dbReference type="ARBA" id="ARBA00023002"/>
    </source>
</evidence>
<accession>A0A1H9FJ33</accession>
<name>A0A1H9FJ33_9ACTN</name>
<dbReference type="Proteomes" id="UP000199055">
    <property type="component" value="Unassembled WGS sequence"/>
</dbReference>
<feature type="domain" description="Ketoreductase" evidence="3">
    <location>
        <begin position="10"/>
        <end position="210"/>
    </location>
</feature>
<dbReference type="GO" id="GO:0016491">
    <property type="term" value="F:oxidoreductase activity"/>
    <property type="evidence" value="ECO:0007669"/>
    <property type="project" value="UniProtKB-KW"/>
</dbReference>
<organism evidence="4 5">
    <name type="scientific">Streptomyces radiopugnans</name>
    <dbReference type="NCBI Taxonomy" id="403935"/>
    <lineage>
        <taxon>Bacteria</taxon>
        <taxon>Bacillati</taxon>
        <taxon>Actinomycetota</taxon>
        <taxon>Actinomycetes</taxon>
        <taxon>Kitasatosporales</taxon>
        <taxon>Streptomycetaceae</taxon>
        <taxon>Streptomyces</taxon>
    </lineage>
</organism>
<dbReference type="SUPFAM" id="SSF51735">
    <property type="entry name" value="NAD(P)-binding Rossmann-fold domains"/>
    <property type="match status" value="1"/>
</dbReference>
<dbReference type="InterPro" id="IPR036291">
    <property type="entry name" value="NAD(P)-bd_dom_sf"/>
</dbReference>
<dbReference type="Gene3D" id="3.40.50.720">
    <property type="entry name" value="NAD(P)-binding Rossmann-like Domain"/>
    <property type="match status" value="1"/>
</dbReference>
<dbReference type="InterPro" id="IPR057326">
    <property type="entry name" value="KR_dom"/>
</dbReference>
<dbReference type="Pfam" id="PF13561">
    <property type="entry name" value="adh_short_C2"/>
    <property type="match status" value="1"/>
</dbReference>
<dbReference type="InterPro" id="IPR002347">
    <property type="entry name" value="SDR_fam"/>
</dbReference>
<dbReference type="PANTHER" id="PTHR43639">
    <property type="entry name" value="OXIDOREDUCTASE, SHORT-CHAIN DEHYDROGENASE/REDUCTASE FAMILY (AFU_ORTHOLOGUE AFUA_5G02870)"/>
    <property type="match status" value="1"/>
</dbReference>
<evidence type="ECO:0000313" key="4">
    <source>
        <dbReference type="EMBL" id="SEQ37907.1"/>
    </source>
</evidence>
<gene>
    <name evidence="4" type="ORF">SAMN05216481_10738</name>
</gene>
<dbReference type="EMBL" id="FOET01000007">
    <property type="protein sequence ID" value="SEQ37907.1"/>
    <property type="molecule type" value="Genomic_DNA"/>
</dbReference>
<evidence type="ECO:0000256" key="1">
    <source>
        <dbReference type="ARBA" id="ARBA00006484"/>
    </source>
</evidence>
<evidence type="ECO:0000313" key="5">
    <source>
        <dbReference type="Proteomes" id="UP000199055"/>
    </source>
</evidence>
<dbReference type="PANTHER" id="PTHR43639:SF1">
    <property type="entry name" value="SHORT-CHAIN DEHYDROGENASE_REDUCTASE FAMILY PROTEIN"/>
    <property type="match status" value="1"/>
</dbReference>
<dbReference type="InterPro" id="IPR020904">
    <property type="entry name" value="Sc_DH/Rdtase_CS"/>
</dbReference>
<sequence>MVIDTGLDGQVVLVTGAGAGIGAAIARAFAAQGARVAVHHLPAQGPPPPGACWEHATPPAEAVRELVAELGGAAAVAADLAAPDAAARLFDQVEERLGPVGVLVNNAAHCESPDTLDTLTAESLARHHRVNSIAPALLTAELARRARAGGCGTDGTAPCVVNVSTDSARAFPGQIGYGTSKAALEAFTRAAALDLAASGIRVNAVAPGPVQTGWIGVDRIDEVRAIVPLGRVGEPEDVADAVVFLASRQARWITGQVLQVAGGHAL</sequence>
<comment type="similarity">
    <text evidence="1">Belongs to the short-chain dehydrogenases/reductases (SDR) family.</text>
</comment>
<dbReference type="PROSITE" id="PS00061">
    <property type="entry name" value="ADH_SHORT"/>
    <property type="match status" value="1"/>
</dbReference>
<dbReference type="AlphaFoldDB" id="A0A1H9FJ33"/>
<dbReference type="CDD" id="cd05233">
    <property type="entry name" value="SDR_c"/>
    <property type="match status" value="1"/>
</dbReference>
<protein>
    <submittedName>
        <fullName evidence="4">3-oxoacyl-[acyl-carrier protein] reductase</fullName>
    </submittedName>
</protein>
<dbReference type="SMART" id="SM00822">
    <property type="entry name" value="PKS_KR"/>
    <property type="match status" value="1"/>
</dbReference>
<keyword evidence="2" id="KW-0560">Oxidoreductase</keyword>
<dbReference type="PRINTS" id="PR00081">
    <property type="entry name" value="GDHRDH"/>
</dbReference>
<dbReference type="STRING" id="403935.SAMN05216481_10738"/>
<evidence type="ECO:0000259" key="3">
    <source>
        <dbReference type="SMART" id="SM00822"/>
    </source>
</evidence>